<dbReference type="RefSeq" id="WP_377063041.1">
    <property type="nucleotide sequence ID" value="NZ_JBHSJJ010000003.1"/>
</dbReference>
<evidence type="ECO:0000259" key="1">
    <source>
        <dbReference type="Pfam" id="PF10263"/>
    </source>
</evidence>
<sequence length="205" mass="23812">MNTDIWKQGLTNRVPDKALPYCCSLWEEEPFHLAVTRSRSSKLGDFRYRADLAVQKITINHDLNIYQFLITYIHEVAHHRVFSKYGSAKKPHGQEWKKTFRQLMMPVLNDSVFPRDILIPLRLHMANPKASTGADYFLMKELKKYDSKETIDGAALLGDLKIGSRFELRRRVFEKLETRRTRVLCKELSSGKRYLISSHAEVVAG</sequence>
<keyword evidence="3" id="KW-1185">Reference proteome</keyword>
<protein>
    <submittedName>
        <fullName evidence="2">Transcription elongation protein SprT</fullName>
    </submittedName>
</protein>
<name>A0ABV9SYK8_9BACT</name>
<comment type="caution">
    <text evidence="2">The sequence shown here is derived from an EMBL/GenBank/DDBJ whole genome shotgun (WGS) entry which is preliminary data.</text>
</comment>
<dbReference type="Pfam" id="PF10263">
    <property type="entry name" value="SprT-like"/>
    <property type="match status" value="1"/>
</dbReference>
<evidence type="ECO:0000313" key="3">
    <source>
        <dbReference type="Proteomes" id="UP001595818"/>
    </source>
</evidence>
<dbReference type="EMBL" id="JBHSJJ010000003">
    <property type="protein sequence ID" value="MFC4871510.1"/>
    <property type="molecule type" value="Genomic_DNA"/>
</dbReference>
<feature type="domain" description="SprT-like" evidence="1">
    <location>
        <begin position="40"/>
        <end position="103"/>
    </location>
</feature>
<accession>A0ABV9SYK8</accession>
<dbReference type="InterPro" id="IPR006640">
    <property type="entry name" value="SprT-like_domain"/>
</dbReference>
<gene>
    <name evidence="2" type="ORF">ACFPFU_07415</name>
</gene>
<evidence type="ECO:0000313" key="2">
    <source>
        <dbReference type="EMBL" id="MFC4871510.1"/>
    </source>
</evidence>
<reference evidence="3" key="1">
    <citation type="journal article" date="2019" name="Int. J. Syst. Evol. Microbiol.">
        <title>The Global Catalogue of Microorganisms (GCM) 10K type strain sequencing project: providing services to taxonomists for standard genome sequencing and annotation.</title>
        <authorList>
            <consortium name="The Broad Institute Genomics Platform"/>
            <consortium name="The Broad Institute Genome Sequencing Center for Infectious Disease"/>
            <person name="Wu L."/>
            <person name="Ma J."/>
        </authorList>
    </citation>
    <scope>NUCLEOTIDE SEQUENCE [LARGE SCALE GENOMIC DNA]</scope>
    <source>
        <strain evidence="3">CGMCC 4.7466</strain>
    </source>
</reference>
<organism evidence="2 3">
    <name type="scientific">Negadavirga shengliensis</name>
    <dbReference type="NCBI Taxonomy" id="1389218"/>
    <lineage>
        <taxon>Bacteria</taxon>
        <taxon>Pseudomonadati</taxon>
        <taxon>Bacteroidota</taxon>
        <taxon>Cytophagia</taxon>
        <taxon>Cytophagales</taxon>
        <taxon>Cyclobacteriaceae</taxon>
        <taxon>Negadavirga</taxon>
    </lineage>
</organism>
<dbReference type="Proteomes" id="UP001595818">
    <property type="component" value="Unassembled WGS sequence"/>
</dbReference>
<proteinExistence type="predicted"/>